<protein>
    <submittedName>
        <fullName evidence="1">Uncharacterized protein</fullName>
    </submittedName>
</protein>
<accession>A0ACC2U0A1</accession>
<proteinExistence type="predicted"/>
<comment type="caution">
    <text evidence="1">The sequence shown here is derived from an EMBL/GenBank/DDBJ whole genome shotgun (WGS) entry which is preliminary data.</text>
</comment>
<reference evidence="1" key="1">
    <citation type="submission" date="2022-04" db="EMBL/GenBank/DDBJ databases">
        <title>Genome of the entomopathogenic fungus Entomophthora muscae.</title>
        <authorList>
            <person name="Elya C."/>
            <person name="Lovett B.R."/>
            <person name="Lee E."/>
            <person name="Macias A.M."/>
            <person name="Hajek A.E."/>
            <person name="De Bivort B.L."/>
            <person name="Kasson M.T."/>
            <person name="De Fine Licht H.H."/>
            <person name="Stajich J.E."/>
        </authorList>
    </citation>
    <scope>NUCLEOTIDE SEQUENCE</scope>
    <source>
        <strain evidence="1">Berkeley</strain>
    </source>
</reference>
<dbReference type="EMBL" id="QTSX02001562">
    <property type="protein sequence ID" value="KAJ9080410.1"/>
    <property type="molecule type" value="Genomic_DNA"/>
</dbReference>
<evidence type="ECO:0000313" key="2">
    <source>
        <dbReference type="Proteomes" id="UP001165960"/>
    </source>
</evidence>
<organism evidence="1 2">
    <name type="scientific">Entomophthora muscae</name>
    <dbReference type="NCBI Taxonomy" id="34485"/>
    <lineage>
        <taxon>Eukaryota</taxon>
        <taxon>Fungi</taxon>
        <taxon>Fungi incertae sedis</taxon>
        <taxon>Zoopagomycota</taxon>
        <taxon>Entomophthoromycotina</taxon>
        <taxon>Entomophthoromycetes</taxon>
        <taxon>Entomophthorales</taxon>
        <taxon>Entomophthoraceae</taxon>
        <taxon>Entomophthora</taxon>
    </lineage>
</organism>
<dbReference type="Proteomes" id="UP001165960">
    <property type="component" value="Unassembled WGS sequence"/>
</dbReference>
<evidence type="ECO:0000313" key="1">
    <source>
        <dbReference type="EMBL" id="KAJ9080410.1"/>
    </source>
</evidence>
<name>A0ACC2U0A1_9FUNG</name>
<gene>
    <name evidence="1" type="ORF">DSO57_1025352</name>
</gene>
<keyword evidence="2" id="KW-1185">Reference proteome</keyword>
<sequence>MLLVQHWADWVTVGLGIAAAMALGNIPSPAVHFSYQDPALSRPFLAKETISKPAVIIYSSLVPVLLFTWLGVITCDLMAAHQAILGLALSNTLTYILVNVTKAFAGRLRPDWLARCALAANKGKEYEDAVDCRILDDGRRSFISGHAGASFSAAMYTSLFLSTTLRLFEDVQVYKSFLVLIPLLAASVVSISRITDNRHHWSDVAAGALSGSSFAIFTFLQFSNMNK</sequence>